<evidence type="ECO:0000313" key="1">
    <source>
        <dbReference type="EMBL" id="UOQ64821.1"/>
    </source>
</evidence>
<name>A0ABY4G1X2_9BACT</name>
<keyword evidence="2" id="KW-1185">Reference proteome</keyword>
<organism evidence="1 2">
    <name type="scientific">Hymenobacter volaticus</name>
    <dbReference type="NCBI Taxonomy" id="2932254"/>
    <lineage>
        <taxon>Bacteria</taxon>
        <taxon>Pseudomonadati</taxon>
        <taxon>Bacteroidota</taxon>
        <taxon>Cytophagia</taxon>
        <taxon>Cytophagales</taxon>
        <taxon>Hymenobacteraceae</taxon>
        <taxon>Hymenobacter</taxon>
    </lineage>
</organism>
<evidence type="ECO:0000313" key="2">
    <source>
        <dbReference type="Proteomes" id="UP000830401"/>
    </source>
</evidence>
<dbReference type="RefSeq" id="WP_245118817.1">
    <property type="nucleotide sequence ID" value="NZ_CP095061.1"/>
</dbReference>
<reference evidence="1" key="1">
    <citation type="submission" date="2022-04" db="EMBL/GenBank/DDBJ databases">
        <title>Hymenobacter sp. isolated from the air.</title>
        <authorList>
            <person name="Won M."/>
            <person name="Lee C.-M."/>
            <person name="Woen H.-Y."/>
            <person name="Kwon S.-W."/>
        </authorList>
    </citation>
    <scope>NUCLEOTIDE SEQUENCE</scope>
    <source>
        <strain evidence="1">5420S-77</strain>
    </source>
</reference>
<protein>
    <submittedName>
        <fullName evidence="1">Uncharacterized protein</fullName>
    </submittedName>
</protein>
<dbReference type="Proteomes" id="UP000830401">
    <property type="component" value="Chromosome"/>
</dbReference>
<sequence length="77" mass="8536">MFRYMVGGTDILEELIEIYVGETKLVRNKVALFKPGEFMIIAGNAVKVNLPNPAPGQQLPLRILVDGAESPPRWIVT</sequence>
<proteinExistence type="predicted"/>
<gene>
    <name evidence="1" type="ORF">MUN86_14750</name>
</gene>
<dbReference type="EMBL" id="CP095061">
    <property type="protein sequence ID" value="UOQ64821.1"/>
    <property type="molecule type" value="Genomic_DNA"/>
</dbReference>
<accession>A0ABY4G1X2</accession>